<protein>
    <submittedName>
        <fullName evidence="2">Extracellular solute-binding protein</fullName>
    </submittedName>
</protein>
<evidence type="ECO:0000313" key="2">
    <source>
        <dbReference type="EMBL" id="QTX04397.1"/>
    </source>
</evidence>
<evidence type="ECO:0000313" key="3">
    <source>
        <dbReference type="Proteomes" id="UP000671914"/>
    </source>
</evidence>
<dbReference type="PANTHER" id="PTHR30006">
    <property type="entry name" value="THIAMINE-BINDING PERIPLASMIC PROTEIN-RELATED"/>
    <property type="match status" value="1"/>
</dbReference>
<organism evidence="2 3">
    <name type="scientific">Agromyces archimandritae</name>
    <dbReference type="NCBI Taxonomy" id="2781962"/>
    <lineage>
        <taxon>Bacteria</taxon>
        <taxon>Bacillati</taxon>
        <taxon>Actinomycetota</taxon>
        <taxon>Actinomycetes</taxon>
        <taxon>Micrococcales</taxon>
        <taxon>Microbacteriaceae</taxon>
        <taxon>Agromyces</taxon>
    </lineage>
</organism>
<dbReference type="RefSeq" id="WP_210897944.1">
    <property type="nucleotide sequence ID" value="NZ_CP071696.1"/>
</dbReference>
<keyword evidence="3" id="KW-1185">Reference proteome</keyword>
<dbReference type="EMBL" id="CP071696">
    <property type="protein sequence ID" value="QTX04397.1"/>
    <property type="molecule type" value="Genomic_DNA"/>
</dbReference>
<dbReference type="PROSITE" id="PS51257">
    <property type="entry name" value="PROKAR_LIPOPROTEIN"/>
    <property type="match status" value="1"/>
</dbReference>
<dbReference type="PANTHER" id="PTHR30006:SF2">
    <property type="entry name" value="ABC TRANSPORTER SUBSTRATE-BINDING PROTEIN"/>
    <property type="match status" value="1"/>
</dbReference>
<dbReference type="Pfam" id="PF01547">
    <property type="entry name" value="SBP_bac_1"/>
    <property type="match status" value="1"/>
</dbReference>
<name>A0A975FMF0_9MICO</name>
<keyword evidence="1" id="KW-0732">Signal</keyword>
<accession>A0A975FMF0</accession>
<dbReference type="InterPro" id="IPR006059">
    <property type="entry name" value="SBP"/>
</dbReference>
<gene>
    <name evidence="2" type="ORF">G127AT_14160</name>
</gene>
<proteinExistence type="predicted"/>
<dbReference type="AlphaFoldDB" id="A0A975FMF0"/>
<sequence>MDLKKTASIGLAGMAAAALLLTGCADTGGAEASQKKATTSEEDIALLGGKAAAAELDDLYGAAVDAGEGTVTIYGPSDQALADAGLYRLFEERYPGIAVNIVTTFGAEMDQKVTNEAASGNGLGDVVHTGTTVIKWADSGLLEPFTPVGAAELPEGLADGEGRFFGNQFGAIGFMVNTSKIDVADAPQSWAELPDSRYGGELAMTSPTGAGSLSDIISTLMYAGELDRDGLQELKDNKPLVVGSTDLVVQAVVSGERPVGIGIGMTAYLKAKEAGAPVDFVFPMEGRTPVVVTNVGILASAPNPNAAKLLAAWLLTPEAAAGLPAGGLYGVLPDSPAPEGFPTLADAEVLLPPPAEEIPSNSKKTLDALSEIFGG</sequence>
<dbReference type="Proteomes" id="UP000671914">
    <property type="component" value="Chromosome"/>
</dbReference>
<dbReference type="Gene3D" id="3.40.190.10">
    <property type="entry name" value="Periplasmic binding protein-like II"/>
    <property type="match status" value="2"/>
</dbReference>
<reference evidence="2" key="1">
    <citation type="submission" date="2021-03" db="EMBL/GenBank/DDBJ databases">
        <title>Agromyces archimandritus sp. nov., isolated from the cockroach Archimandrita tessellata.</title>
        <authorList>
            <person name="Guzman J."/>
            <person name="Ortuzar M."/>
            <person name="Poehlein A."/>
            <person name="Daniel R."/>
            <person name="Trujillo M."/>
            <person name="Vilcinskas A."/>
        </authorList>
    </citation>
    <scope>NUCLEOTIDE SEQUENCE</scope>
    <source>
        <strain evidence="2">G127AT</strain>
    </source>
</reference>
<dbReference type="SUPFAM" id="SSF53850">
    <property type="entry name" value="Periplasmic binding protein-like II"/>
    <property type="match status" value="1"/>
</dbReference>
<dbReference type="KEGG" id="aarc:G127AT_14160"/>
<evidence type="ECO:0000256" key="1">
    <source>
        <dbReference type="ARBA" id="ARBA00022729"/>
    </source>
</evidence>